<evidence type="ECO:0000259" key="1">
    <source>
        <dbReference type="Pfam" id="PF04443"/>
    </source>
</evidence>
<dbReference type="InterPro" id="IPR042099">
    <property type="entry name" value="ANL_N_sf"/>
</dbReference>
<feature type="domain" description="Acyl-protein synthetase LuxE" evidence="1">
    <location>
        <begin position="17"/>
        <end position="368"/>
    </location>
</feature>
<organism evidence="2 3">
    <name type="scientific">Simkania negevensis</name>
    <dbReference type="NCBI Taxonomy" id="83561"/>
    <lineage>
        <taxon>Bacteria</taxon>
        <taxon>Pseudomonadati</taxon>
        <taxon>Chlamydiota</taxon>
        <taxon>Chlamydiia</taxon>
        <taxon>Parachlamydiales</taxon>
        <taxon>Simkaniaceae</taxon>
        <taxon>Simkania</taxon>
    </lineage>
</organism>
<keyword evidence="3" id="KW-1185">Reference proteome</keyword>
<name>A0ABS3ARS0_9BACT</name>
<comment type="caution">
    <text evidence="2">The sequence shown here is derived from an EMBL/GenBank/DDBJ whole genome shotgun (WGS) entry which is preliminary data.</text>
</comment>
<evidence type="ECO:0000313" key="2">
    <source>
        <dbReference type="EMBL" id="MBN4067078.1"/>
    </source>
</evidence>
<dbReference type="Gene3D" id="3.40.50.12780">
    <property type="entry name" value="N-terminal domain of ligase-like"/>
    <property type="match status" value="1"/>
</dbReference>
<reference evidence="2 3" key="1">
    <citation type="submission" date="2021-02" db="EMBL/GenBank/DDBJ databases">
        <title>Activity-based single-cell genomes from oceanic crustal fluid captures similar information to metagenomic and metatranscriptomic surveys with orders of magnitude less sampling.</title>
        <authorList>
            <person name="D'Angelo T.S."/>
            <person name="Orcutt B.N."/>
        </authorList>
    </citation>
    <scope>NUCLEOTIDE SEQUENCE [LARGE SCALE GENOMIC DNA]</scope>
    <source>
        <strain evidence="2">AH-315-G07</strain>
    </source>
</reference>
<proteinExistence type="predicted"/>
<sequence>MLSTTGTLSSNELFLEDIAPYALCQKEKEQHLLHYLTILCSWHYQRSNEYRRFCQGLKTSFPPRSIEQIPFLPTPLFKQKELVSAAGKTKTILSSSTSSGIPSKIFVSKENALLQQESIQLIFNDFIGRQRRPYIIFDDIQTARGKSSITARGAALMALMPYASQFFFVMDIQKGKLVLNREKLEAALAVVQQNDGECIAYGFSYILHKACNAIKEEQIDLSAVNGNSFLIHSGGWKNHDKGKQSLPELNRDLEKQWGLIKGHCFDFYGMAEQTGLACPTCLYGNKHIPYYTEIIVRDPHTLTPVTDGEKGLVQLLSLLAQTSPNHSILTDDIASITAVDSCPCGRGGKAFTLHTRAQAAKVRGCSAIYQE</sequence>
<evidence type="ECO:0000313" key="3">
    <source>
        <dbReference type="Proteomes" id="UP000722121"/>
    </source>
</evidence>
<dbReference type="InterPro" id="IPR007534">
    <property type="entry name" value="LuxE"/>
</dbReference>
<accession>A0ABS3ARS0</accession>
<dbReference type="EMBL" id="JAFITR010000061">
    <property type="protein sequence ID" value="MBN4067078.1"/>
    <property type="molecule type" value="Genomic_DNA"/>
</dbReference>
<protein>
    <recommendedName>
        <fullName evidence="1">Acyl-protein synthetase LuxE domain-containing protein</fullName>
    </recommendedName>
</protein>
<gene>
    <name evidence="2" type="ORF">JYU14_03240</name>
</gene>
<dbReference type="Pfam" id="PF04443">
    <property type="entry name" value="LuxE"/>
    <property type="match status" value="1"/>
</dbReference>
<dbReference type="Proteomes" id="UP000722121">
    <property type="component" value="Unassembled WGS sequence"/>
</dbReference>